<evidence type="ECO:0000256" key="6">
    <source>
        <dbReference type="SAM" id="MobiDB-lite"/>
    </source>
</evidence>
<protein>
    <recommendedName>
        <fullName evidence="10">MFS general substrate transporter</fullName>
    </recommendedName>
</protein>
<dbReference type="SUPFAM" id="SSF103473">
    <property type="entry name" value="MFS general substrate transporter"/>
    <property type="match status" value="1"/>
</dbReference>
<reference evidence="8 9" key="1">
    <citation type="submission" date="2023-09" db="EMBL/GenBank/DDBJ databases">
        <title>Multi-omics analysis of a traditional fermented food reveals byproduct-associated fungal strains for waste-to-food upcycling.</title>
        <authorList>
            <consortium name="Lawrence Berkeley National Laboratory"/>
            <person name="Rekdal V.M."/>
            <person name="Villalobos-Escobedo J.M."/>
            <person name="Rodriguez-Valeron N."/>
            <person name="Garcia M.O."/>
            <person name="Vasquez D.P."/>
            <person name="Damayanti I."/>
            <person name="Sorensen P.M."/>
            <person name="Baidoo E.E."/>
            <person name="De Carvalho A.C."/>
            <person name="Riley R."/>
            <person name="Lipzen A."/>
            <person name="He G."/>
            <person name="Yan M."/>
            <person name="Haridas S."/>
            <person name="Daum C."/>
            <person name="Yoshinaga Y."/>
            <person name="Ng V."/>
            <person name="Grigoriev I.V."/>
            <person name="Munk R."/>
            <person name="Nuraida L."/>
            <person name="Wijaya C.H."/>
            <person name="Morales P.-C."/>
            <person name="Keasling J.D."/>
        </authorList>
    </citation>
    <scope>NUCLEOTIDE SEQUENCE [LARGE SCALE GENOMIC DNA]</scope>
    <source>
        <strain evidence="8 9">FGSC 2613</strain>
    </source>
</reference>
<feature type="region of interest" description="Disordered" evidence="6">
    <location>
        <begin position="1"/>
        <end position="121"/>
    </location>
</feature>
<keyword evidence="2" id="KW-0813">Transport</keyword>
<feature type="transmembrane region" description="Helical" evidence="7">
    <location>
        <begin position="614"/>
        <end position="633"/>
    </location>
</feature>
<feature type="transmembrane region" description="Helical" evidence="7">
    <location>
        <begin position="198"/>
        <end position="222"/>
    </location>
</feature>
<feature type="transmembrane region" description="Helical" evidence="7">
    <location>
        <begin position="443"/>
        <end position="462"/>
    </location>
</feature>
<organism evidence="8 9">
    <name type="scientific">Neurospora intermedia</name>
    <dbReference type="NCBI Taxonomy" id="5142"/>
    <lineage>
        <taxon>Eukaryota</taxon>
        <taxon>Fungi</taxon>
        <taxon>Dikarya</taxon>
        <taxon>Ascomycota</taxon>
        <taxon>Pezizomycotina</taxon>
        <taxon>Sordariomycetes</taxon>
        <taxon>Sordariomycetidae</taxon>
        <taxon>Sordariales</taxon>
        <taxon>Sordariaceae</taxon>
        <taxon>Neurospora</taxon>
    </lineage>
</organism>
<gene>
    <name evidence="8" type="ORF">QR685DRAFT_19583</name>
</gene>
<keyword evidence="4 7" id="KW-1133">Transmembrane helix</keyword>
<feature type="compositionally biased region" description="Low complexity" evidence="6">
    <location>
        <begin position="699"/>
        <end position="708"/>
    </location>
</feature>
<comment type="subcellular location">
    <subcellularLocation>
        <location evidence="1">Membrane</location>
        <topology evidence="1">Multi-pass membrane protein</topology>
    </subcellularLocation>
</comment>
<feature type="compositionally biased region" description="Low complexity" evidence="6">
    <location>
        <begin position="53"/>
        <end position="93"/>
    </location>
</feature>
<accession>A0ABR3DS29</accession>
<dbReference type="Pfam" id="PF07690">
    <property type="entry name" value="MFS_1"/>
    <property type="match status" value="1"/>
</dbReference>
<evidence type="ECO:0000256" key="2">
    <source>
        <dbReference type="ARBA" id="ARBA00022448"/>
    </source>
</evidence>
<evidence type="ECO:0000256" key="3">
    <source>
        <dbReference type="ARBA" id="ARBA00022692"/>
    </source>
</evidence>
<keyword evidence="3 7" id="KW-0812">Transmembrane</keyword>
<dbReference type="InterPro" id="IPR036259">
    <property type="entry name" value="MFS_trans_sf"/>
</dbReference>
<feature type="transmembrane region" description="Helical" evidence="7">
    <location>
        <begin position="336"/>
        <end position="360"/>
    </location>
</feature>
<dbReference type="EMBL" id="JAVLET010000001">
    <property type="protein sequence ID" value="KAL0474693.1"/>
    <property type="molecule type" value="Genomic_DNA"/>
</dbReference>
<evidence type="ECO:0000313" key="8">
    <source>
        <dbReference type="EMBL" id="KAL0474693.1"/>
    </source>
</evidence>
<proteinExistence type="predicted"/>
<dbReference type="Gene3D" id="1.20.1250.20">
    <property type="entry name" value="MFS general substrate transporter like domains"/>
    <property type="match status" value="1"/>
</dbReference>
<feature type="region of interest" description="Disordered" evidence="6">
    <location>
        <begin position="661"/>
        <end position="742"/>
    </location>
</feature>
<name>A0ABR3DS29_NEUIN</name>
<dbReference type="Proteomes" id="UP001451303">
    <property type="component" value="Unassembled WGS sequence"/>
</dbReference>
<evidence type="ECO:0000313" key="9">
    <source>
        <dbReference type="Proteomes" id="UP001451303"/>
    </source>
</evidence>
<sequence>MDVPTTGPARADTNPDPPDAAIIPTPKQQDNPRHEETATETAAEPSLFSKAILWSQSQWQSQLTTTRGRSGSRPQRPPSSSGSVSPHRITPSATSPPPPLAIHTGDPSSTHDGNVNSYHHPLSARFDGRGHYSHRRLPSCFHDTTFGLTQPDINTTMSLLIVVAKAAQFTDAFLTALLVPLIPAILKTRAGVHHKHLQFWTSILISTYGGTFAAVSSSVPYLTRQGPLLWVLLFGGLALSAGSFVLLQFYHNLFFLVLSRGLHGIAGVAIARASSSLVAGVVLTASEDDGEEDGGDDETAAVDVLTWMTPAFIQNFAISVGPVSAGLLHGFFGGQAAVFTLAYAVIALTVVFGSFVAVLLPPGRYPRVRGDRHEAEGLLVSREDSQNYGTLSSGGGYSSREVSPCHVSNRSIRRPSLAASEVTGTQEGLLTPSMLRLIVPMGGYIALSLIGSALQSVLPIFVQRTFEWPMAASGFVFVPLSAPAALVGLLTTPLTARYAQASRLLTSFGFIAAAPAFTCLGGLTQNKMTVQTALLATLGWISVAFGLCGEPLVKEILDAVAGGEDVIGTGGLSTGAAKAESLPSLANAWGSFVGPLLVVAVMGVSGWGGLTTTLSWVCGCAGLTALFFLGGLLTETNFESAGTSSANSSDEEAAPLLDKGDLQDRSPYYQDPHTSHSGGPDKLHHEILHAPQTEQSNLTSGSSSSSTTKARRRQFSVGNFSLATTTQSTLPPGEGFQPDGSTASQLRFQASFETDLPIPARLQNPEHRLLMKMVPHLPETDPLLVTGNRYAVDQASKQSDKNGDEESVDPKSKKHVVVFEEGAAPPELLQSRPHYIVAINRDGSPEVLSKADPKLHDLAMHISEETTDETAEQELPEGSRRYVVVVLNEGETGLELTG</sequence>
<dbReference type="PANTHER" id="PTHR23506:SF23">
    <property type="entry name" value="GH10249P"/>
    <property type="match status" value="1"/>
</dbReference>
<dbReference type="InterPro" id="IPR050930">
    <property type="entry name" value="MFS_Vesicular_Transporter"/>
</dbReference>
<feature type="compositionally biased region" description="Basic and acidic residues" evidence="6">
    <location>
        <begin position="679"/>
        <end position="688"/>
    </location>
</feature>
<feature type="transmembrane region" description="Helical" evidence="7">
    <location>
        <begin position="228"/>
        <end position="250"/>
    </location>
</feature>
<dbReference type="PANTHER" id="PTHR23506">
    <property type="entry name" value="GH10249P"/>
    <property type="match status" value="1"/>
</dbReference>
<evidence type="ECO:0008006" key="10">
    <source>
        <dbReference type="Google" id="ProtNLM"/>
    </source>
</evidence>
<comment type="caution">
    <text evidence="8">The sequence shown here is derived from an EMBL/GenBank/DDBJ whole genome shotgun (WGS) entry which is preliminary data.</text>
</comment>
<dbReference type="InterPro" id="IPR011701">
    <property type="entry name" value="MFS"/>
</dbReference>
<keyword evidence="9" id="KW-1185">Reference proteome</keyword>
<evidence type="ECO:0000256" key="7">
    <source>
        <dbReference type="SAM" id="Phobius"/>
    </source>
</evidence>
<feature type="transmembrane region" description="Helical" evidence="7">
    <location>
        <begin position="504"/>
        <end position="523"/>
    </location>
</feature>
<feature type="compositionally biased region" description="Polar residues" evidence="6">
    <location>
        <begin position="106"/>
        <end position="117"/>
    </location>
</feature>
<feature type="compositionally biased region" description="Low complexity" evidence="6">
    <location>
        <begin position="8"/>
        <end position="26"/>
    </location>
</feature>
<feature type="transmembrane region" description="Helical" evidence="7">
    <location>
        <begin position="588"/>
        <end position="608"/>
    </location>
</feature>
<feature type="compositionally biased region" description="Polar residues" evidence="6">
    <location>
        <begin position="716"/>
        <end position="730"/>
    </location>
</feature>
<evidence type="ECO:0000256" key="4">
    <source>
        <dbReference type="ARBA" id="ARBA00022989"/>
    </source>
</evidence>
<feature type="transmembrane region" description="Helical" evidence="7">
    <location>
        <begin position="166"/>
        <end position="186"/>
    </location>
</feature>
<feature type="transmembrane region" description="Helical" evidence="7">
    <location>
        <begin position="529"/>
        <end position="548"/>
    </location>
</feature>
<keyword evidence="5 7" id="KW-0472">Membrane</keyword>
<feature type="transmembrane region" description="Helical" evidence="7">
    <location>
        <begin position="468"/>
        <end position="492"/>
    </location>
</feature>
<evidence type="ECO:0000256" key="1">
    <source>
        <dbReference type="ARBA" id="ARBA00004141"/>
    </source>
</evidence>
<evidence type="ECO:0000256" key="5">
    <source>
        <dbReference type="ARBA" id="ARBA00023136"/>
    </source>
</evidence>